<keyword evidence="1 3" id="KW-0560">Oxidoreductase</keyword>
<comment type="similarity">
    <text evidence="3">Belongs to the aldehyde dehydrogenase family.</text>
</comment>
<organism evidence="6 7">
    <name type="scientific">Streptomyces similanensis</name>
    <dbReference type="NCBI Taxonomy" id="1274988"/>
    <lineage>
        <taxon>Bacteria</taxon>
        <taxon>Bacillati</taxon>
        <taxon>Actinomycetota</taxon>
        <taxon>Actinomycetes</taxon>
        <taxon>Kitasatosporales</taxon>
        <taxon>Streptomycetaceae</taxon>
        <taxon>Streptomyces</taxon>
    </lineage>
</organism>
<dbReference type="InterPro" id="IPR016161">
    <property type="entry name" value="Ald_DH/histidinol_DH"/>
</dbReference>
<keyword evidence="7" id="KW-1185">Reference proteome</keyword>
<dbReference type="RefSeq" id="WP_345668365.1">
    <property type="nucleotide sequence ID" value="NZ_BAABKC010000037.1"/>
</dbReference>
<feature type="domain" description="Aldehyde dehydrogenase" evidence="5">
    <location>
        <begin position="43"/>
        <end position="499"/>
    </location>
</feature>
<feature type="active site" evidence="2">
    <location>
        <position position="272"/>
    </location>
</feature>
<dbReference type="InterPro" id="IPR015590">
    <property type="entry name" value="Aldehyde_DH_dom"/>
</dbReference>
<evidence type="ECO:0000313" key="6">
    <source>
        <dbReference type="EMBL" id="GAA5053974.1"/>
    </source>
</evidence>
<dbReference type="InterPro" id="IPR029510">
    <property type="entry name" value="Ald_DH_CS_GLU"/>
</dbReference>
<evidence type="ECO:0000313" key="7">
    <source>
        <dbReference type="Proteomes" id="UP001500124"/>
    </source>
</evidence>
<evidence type="ECO:0000256" key="2">
    <source>
        <dbReference type="PROSITE-ProRule" id="PRU10007"/>
    </source>
</evidence>
<dbReference type="InterPro" id="IPR016163">
    <property type="entry name" value="Ald_DH_C"/>
</dbReference>
<gene>
    <name evidence="6" type="ORF">GCM10023336_24840</name>
</gene>
<dbReference type="Proteomes" id="UP001500124">
    <property type="component" value="Unassembled WGS sequence"/>
</dbReference>
<sequence length="535" mass="56454">MVAEPATAPSPTTAPRRAGLPAWLTPARIERLAAHVSAAPDAGRVTTNAPYTGAPLAGLPVSAPTDVEDAFARARIAQKTWAATPLSARRRILLRFHDLVLARQDEVLDLMQAENGKTRRDAFLEVTDIAITSRYYARTAAKYLEPKRRRGAIPLLTHTTELRHPKGVVAVISPWNYPLSMAAGDALPALMAGNAVVQKPDTQTALSALWALGLMREAGLPAGVWQMVIGRGSSIGGALMDNADFMMFTGSTASGRRIARDAGERLIGASLELGGKNAMIVLDDADIDQAADGAVAACFPSAGQLCVSIERLYVAESLWDRFVAAFVARTGRLRIGAAFDYGVDVGSLTTPSQLDTVTAHVDDAVAKGATVLAGGKARPDLGPLFYEPTILTGVTPDMTLYAEETFGPVVSIYPYRDVEEAIELANSTPYGLNASVWSGDGARGRAVAARVRAGTVNVNEAFAAAWGSIDAPMGGMGDSGLGRRHGADGILKYTEAQTVAHQRVQGFYPPARISPETWAALLTGALKAMKAAGLR</sequence>
<dbReference type="PROSITE" id="PS00687">
    <property type="entry name" value="ALDEHYDE_DEHYDR_GLU"/>
    <property type="match status" value="1"/>
</dbReference>
<dbReference type="EMBL" id="BAABKC010000037">
    <property type="protein sequence ID" value="GAA5053974.1"/>
    <property type="molecule type" value="Genomic_DNA"/>
</dbReference>
<protein>
    <submittedName>
        <fullName evidence="6">Succinic semialdehyde dehydrogenase</fullName>
    </submittedName>
</protein>
<feature type="region of interest" description="Disordered" evidence="4">
    <location>
        <begin position="1"/>
        <end position="20"/>
    </location>
</feature>
<dbReference type="SUPFAM" id="SSF53720">
    <property type="entry name" value="ALDH-like"/>
    <property type="match status" value="1"/>
</dbReference>
<feature type="compositionally biased region" description="Low complexity" evidence="4">
    <location>
        <begin position="1"/>
        <end position="18"/>
    </location>
</feature>
<evidence type="ECO:0000259" key="5">
    <source>
        <dbReference type="Pfam" id="PF00171"/>
    </source>
</evidence>
<reference evidence="7" key="1">
    <citation type="journal article" date="2019" name="Int. J. Syst. Evol. Microbiol.">
        <title>The Global Catalogue of Microorganisms (GCM) 10K type strain sequencing project: providing services to taxonomists for standard genome sequencing and annotation.</title>
        <authorList>
            <consortium name="The Broad Institute Genomics Platform"/>
            <consortium name="The Broad Institute Genome Sequencing Center for Infectious Disease"/>
            <person name="Wu L."/>
            <person name="Ma J."/>
        </authorList>
    </citation>
    <scope>NUCLEOTIDE SEQUENCE [LARGE SCALE GENOMIC DNA]</scope>
    <source>
        <strain evidence="7">JCM 18410</strain>
    </source>
</reference>
<dbReference type="CDD" id="cd07101">
    <property type="entry name" value="ALDH_SSADH2_GabD2"/>
    <property type="match status" value="1"/>
</dbReference>
<dbReference type="NCBIfam" id="NF006916">
    <property type="entry name" value="PRK09407.1"/>
    <property type="match status" value="1"/>
</dbReference>
<comment type="caution">
    <text evidence="6">The sequence shown here is derived from an EMBL/GenBank/DDBJ whole genome shotgun (WGS) entry which is preliminary data.</text>
</comment>
<name>A0ABP9KCE4_9ACTN</name>
<proteinExistence type="inferred from homology"/>
<accession>A0ABP9KCE4</accession>
<dbReference type="InterPro" id="IPR016162">
    <property type="entry name" value="Ald_DH_N"/>
</dbReference>
<evidence type="ECO:0000256" key="1">
    <source>
        <dbReference type="ARBA" id="ARBA00023002"/>
    </source>
</evidence>
<evidence type="ECO:0000256" key="3">
    <source>
        <dbReference type="RuleBase" id="RU003345"/>
    </source>
</evidence>
<dbReference type="PANTHER" id="PTHR11699">
    <property type="entry name" value="ALDEHYDE DEHYDROGENASE-RELATED"/>
    <property type="match status" value="1"/>
</dbReference>
<dbReference type="Gene3D" id="3.40.309.10">
    <property type="entry name" value="Aldehyde Dehydrogenase, Chain A, domain 2"/>
    <property type="match status" value="1"/>
</dbReference>
<evidence type="ECO:0000256" key="4">
    <source>
        <dbReference type="SAM" id="MobiDB-lite"/>
    </source>
</evidence>
<dbReference type="Pfam" id="PF00171">
    <property type="entry name" value="Aldedh"/>
    <property type="match status" value="1"/>
</dbReference>
<dbReference type="Gene3D" id="3.40.605.10">
    <property type="entry name" value="Aldehyde Dehydrogenase, Chain A, domain 1"/>
    <property type="match status" value="1"/>
</dbReference>